<evidence type="ECO:0000313" key="2">
    <source>
        <dbReference type="Proteomes" id="UP000004699"/>
    </source>
</evidence>
<dbReference type="RefSeq" id="WP_009021339.1">
    <property type="nucleotide sequence ID" value="NZ_DS999411.1"/>
</dbReference>
<accession>B8KVN3</accession>
<reference evidence="2" key="1">
    <citation type="journal article" date="2013" name="BMC Microbiol.">
        <title>Taxonomy and evolution of bacteriochlorophyll a-containing members of the OM60/NOR5 clade of marine gammaproteobacteria: description of Luminiphilus syltensis gen. nov., sp. nov., reclassification of Haliea rubra as Pseudohaliea rubra gen. nov., comb. nov., and emendation of Chromatocurvus halotolerans.</title>
        <authorList>
            <person name="Spring S."/>
            <person name="Riedel T."/>
            <person name="Sproer C."/>
            <person name="Yan S."/>
            <person name="Harder J."/>
            <person name="Fuchs B.M."/>
        </authorList>
    </citation>
    <scope>NUCLEOTIDE SEQUENCE [LARGE SCALE GENOMIC DNA]</scope>
    <source>
        <strain evidence="2">NOR51-B</strain>
    </source>
</reference>
<dbReference type="HOGENOM" id="CLU_431354_0_0_6"/>
<dbReference type="InterPro" id="IPR036188">
    <property type="entry name" value="FAD/NAD-bd_sf"/>
</dbReference>
<sequence length="625" mass="67088">MSNKITRRDFLDGIALSVAGAALAPFASRAQTSTVRPGTAAYYPPILTGMRGSHDGSYEVAHALAREGKRPVAYQRIDEEFDLVVVGAGISGLAAAYAYGKRAGTGAKILVLDNHDDFGGHAKRNEFHIKGRMLLSFGGSINLEEAAMSEAAHGLLEEIGIDFEALQHAGPDNYLLSNGTAPYGLYLSEAQYGKPQLINEAWAKALLDEGDVTAAIESLNIPASDKPALVSLISGDSNFLPGLDIAELDHYLHQTSYAQFLTEKVGLSPLGARLYEPIIRAIFGVGIEAVSVSEALKLGAPGLYSVGLPDSMVAPDDPESENAARNPMFPDGNASVARLLVRKLIPSIASGDSMTDIAAAKFDYSQLDADTSLVRIRLNSTAVHAVNVDGDVVDVSYVTEGKAYTVRGRRCILAGYNGMIPHLCPELPEVQKGNLTYGVKAPFIWANVLLKSGAAIRQGGASVYQCPGSFFELVSHAPPVTLGDYQPPDDQEEPMVCFMGHVPTPEGDPGQSARELYRLGRHRILATPFSDYESEIRAQLDGMFGQFGFNANTDIAAITVNRWSHGYAYEYLDLHDPKWEPGQAPHEIGRRPIGRISIANSDSEAYAYVHAAIDAALRSVNEVLG</sequence>
<dbReference type="eggNOG" id="COG1231">
    <property type="taxonomic scope" value="Bacteria"/>
</dbReference>
<dbReference type="Pfam" id="PF13450">
    <property type="entry name" value="NAD_binding_8"/>
    <property type="match status" value="1"/>
</dbReference>
<dbReference type="Proteomes" id="UP000004699">
    <property type="component" value="Unassembled WGS sequence"/>
</dbReference>
<dbReference type="STRING" id="565045.NOR51B_2548"/>
<dbReference type="Gene3D" id="3.50.50.60">
    <property type="entry name" value="FAD/NAD(P)-binding domain"/>
    <property type="match status" value="1"/>
</dbReference>
<name>B8KVN3_9GAMM</name>
<proteinExistence type="predicted"/>
<dbReference type="AlphaFoldDB" id="B8KVN3"/>
<keyword evidence="2" id="KW-1185">Reference proteome</keyword>
<organism evidence="1 2">
    <name type="scientific">Luminiphilus syltensis NOR5-1B</name>
    <dbReference type="NCBI Taxonomy" id="565045"/>
    <lineage>
        <taxon>Bacteria</taxon>
        <taxon>Pseudomonadati</taxon>
        <taxon>Pseudomonadota</taxon>
        <taxon>Gammaproteobacteria</taxon>
        <taxon>Cellvibrionales</taxon>
        <taxon>Halieaceae</taxon>
        <taxon>Luminiphilus</taxon>
    </lineage>
</organism>
<dbReference type="OrthoDB" id="231484at2"/>
<evidence type="ECO:0000313" key="1">
    <source>
        <dbReference type="EMBL" id="EED36596.1"/>
    </source>
</evidence>
<protein>
    <submittedName>
        <fullName evidence="1">Twin-arginine translocation pathway signal</fullName>
    </submittedName>
</protein>
<dbReference type="InterPro" id="IPR006311">
    <property type="entry name" value="TAT_signal"/>
</dbReference>
<dbReference type="EMBL" id="DS999411">
    <property type="protein sequence ID" value="EED36596.1"/>
    <property type="molecule type" value="Genomic_DNA"/>
</dbReference>
<dbReference type="PROSITE" id="PS51318">
    <property type="entry name" value="TAT"/>
    <property type="match status" value="1"/>
</dbReference>
<dbReference type="SUPFAM" id="SSF51905">
    <property type="entry name" value="FAD/NAD(P)-binding domain"/>
    <property type="match status" value="1"/>
</dbReference>
<gene>
    <name evidence="1" type="ORF">NOR51B_2548</name>
</gene>